<feature type="region of interest" description="Disordered" evidence="6">
    <location>
        <begin position="1"/>
        <end position="27"/>
    </location>
</feature>
<evidence type="ECO:0000256" key="4">
    <source>
        <dbReference type="ARBA" id="ARBA00035174"/>
    </source>
</evidence>
<dbReference type="SUPFAM" id="SSF143800">
    <property type="entry name" value="L28p-like"/>
    <property type="match status" value="1"/>
</dbReference>
<dbReference type="GO" id="GO:0005840">
    <property type="term" value="C:ribosome"/>
    <property type="evidence" value="ECO:0007669"/>
    <property type="project" value="UniProtKB-KW"/>
</dbReference>
<dbReference type="NCBIfam" id="TIGR00009">
    <property type="entry name" value="L28"/>
    <property type="match status" value="1"/>
</dbReference>
<dbReference type="Proteomes" id="UP000028537">
    <property type="component" value="Unassembled WGS sequence"/>
</dbReference>
<keyword evidence="2 5" id="KW-0689">Ribosomal protein</keyword>
<dbReference type="InterPro" id="IPR026569">
    <property type="entry name" value="Ribosomal_bL28"/>
</dbReference>
<comment type="caution">
    <text evidence="7">The sequence shown here is derived from an EMBL/GenBank/DDBJ whole genome shotgun (WGS) entry which is preliminary data.</text>
</comment>
<dbReference type="GO" id="GO:0003735">
    <property type="term" value="F:structural constituent of ribosome"/>
    <property type="evidence" value="ECO:0007669"/>
    <property type="project" value="InterPro"/>
</dbReference>
<keyword evidence="8" id="KW-1185">Reference proteome</keyword>
<organism evidence="7 8">
    <name type="scientific">Ureaplasma diversum NCTC 246</name>
    <dbReference type="NCBI Taxonomy" id="1188241"/>
    <lineage>
        <taxon>Bacteria</taxon>
        <taxon>Bacillati</taxon>
        <taxon>Mycoplasmatota</taxon>
        <taxon>Mycoplasmoidales</taxon>
        <taxon>Mycoplasmoidaceae</taxon>
        <taxon>Ureaplasma</taxon>
    </lineage>
</organism>
<gene>
    <name evidence="5 7" type="primary">rpmB</name>
    <name evidence="7" type="ORF">UDIV_6580</name>
</gene>
<dbReference type="PANTHER" id="PTHR39080">
    <property type="entry name" value="50S RIBOSOMAL PROTEIN L28"/>
    <property type="match status" value="1"/>
</dbReference>
<reference evidence="7 8" key="1">
    <citation type="submission" date="2014-02" db="EMBL/GenBank/DDBJ databases">
        <title>Genome sequence of Ureaplasma diversum strain 246.</title>
        <authorList>
            <person name="Sirand-Pugnet P."/>
            <person name="Breton M."/>
            <person name="Dordet-Frisoni E."/>
            <person name="Baranowski E."/>
            <person name="Barre A."/>
            <person name="Couture C."/>
            <person name="Dupuy V."/>
            <person name="Gaurivaud P."/>
            <person name="Jacob D."/>
            <person name="Lemaitre C."/>
            <person name="Manso-Silvan L."/>
            <person name="Nikolski M."/>
            <person name="Nouvel L.-X."/>
            <person name="Poumarat F."/>
            <person name="Tardy F."/>
            <person name="Thebault P."/>
            <person name="Theil S."/>
            <person name="Citti C."/>
            <person name="Thiaucourt F."/>
            <person name="Blanchard A."/>
        </authorList>
    </citation>
    <scope>NUCLEOTIDE SEQUENCE [LARGE SCALE GENOMIC DNA]</scope>
    <source>
        <strain evidence="7 8">NCTC 246</strain>
    </source>
</reference>
<evidence type="ECO:0000256" key="3">
    <source>
        <dbReference type="ARBA" id="ARBA00023274"/>
    </source>
</evidence>
<name>A0A084EWG1_9BACT</name>
<dbReference type="OrthoDB" id="9805609at2"/>
<dbReference type="eggNOG" id="COG0227">
    <property type="taxonomic scope" value="Bacteria"/>
</dbReference>
<dbReference type="GO" id="GO:1990904">
    <property type="term" value="C:ribonucleoprotein complex"/>
    <property type="evidence" value="ECO:0007669"/>
    <property type="project" value="UniProtKB-KW"/>
</dbReference>
<dbReference type="EMBL" id="JFDP01000084">
    <property type="protein sequence ID" value="KEZ22303.1"/>
    <property type="molecule type" value="Genomic_DNA"/>
</dbReference>
<evidence type="ECO:0000256" key="6">
    <source>
        <dbReference type="SAM" id="MobiDB-lite"/>
    </source>
</evidence>
<dbReference type="InterPro" id="IPR050096">
    <property type="entry name" value="Bacterial_rp_bL28"/>
</dbReference>
<evidence type="ECO:0000313" key="7">
    <source>
        <dbReference type="EMBL" id="KEZ22303.1"/>
    </source>
</evidence>
<dbReference type="InterPro" id="IPR001383">
    <property type="entry name" value="Ribosomal_bL28_bact-type"/>
</dbReference>
<dbReference type="InterPro" id="IPR037147">
    <property type="entry name" value="Ribosomal_bL28_sf"/>
</dbReference>
<dbReference type="InterPro" id="IPR034704">
    <property type="entry name" value="Ribosomal_bL28/bL31-like_sf"/>
</dbReference>
<dbReference type="Pfam" id="PF00830">
    <property type="entry name" value="Ribosomal_L28"/>
    <property type="match status" value="1"/>
</dbReference>
<comment type="similarity">
    <text evidence="1 5">Belongs to the bacterial ribosomal protein bL28 family.</text>
</comment>
<evidence type="ECO:0000256" key="2">
    <source>
        <dbReference type="ARBA" id="ARBA00022980"/>
    </source>
</evidence>
<dbReference type="GO" id="GO:0006412">
    <property type="term" value="P:translation"/>
    <property type="evidence" value="ECO:0007669"/>
    <property type="project" value="UniProtKB-UniRule"/>
</dbReference>
<proteinExistence type="inferred from homology"/>
<protein>
    <recommendedName>
        <fullName evidence="4 5">Large ribosomal subunit protein bL28</fullName>
    </recommendedName>
</protein>
<accession>A0A084EWG1</accession>
<dbReference type="HAMAP" id="MF_00373">
    <property type="entry name" value="Ribosomal_bL28"/>
    <property type="match status" value="1"/>
</dbReference>
<sequence>MAKRDQITGKGPLTGNTRSHAMNHSKRRWNVNLQKATIKTANGNRRVLVSAKTLKTLKKHNMLG</sequence>
<dbReference type="Gene3D" id="2.30.170.40">
    <property type="entry name" value="Ribosomal protein L28/L24"/>
    <property type="match status" value="1"/>
</dbReference>
<evidence type="ECO:0000313" key="8">
    <source>
        <dbReference type="Proteomes" id="UP000028537"/>
    </source>
</evidence>
<evidence type="ECO:0000256" key="5">
    <source>
        <dbReference type="HAMAP-Rule" id="MF_00373"/>
    </source>
</evidence>
<evidence type="ECO:0000256" key="1">
    <source>
        <dbReference type="ARBA" id="ARBA00008760"/>
    </source>
</evidence>
<dbReference type="RefSeq" id="WP_038103464.1">
    <property type="nucleotide sequence ID" value="NZ_JFDP01000084.1"/>
</dbReference>
<keyword evidence="3 5" id="KW-0687">Ribonucleoprotein</keyword>
<dbReference type="PANTHER" id="PTHR39080:SF1">
    <property type="entry name" value="LARGE RIBOSOMAL SUBUNIT PROTEIN BL28A"/>
    <property type="match status" value="1"/>
</dbReference>
<dbReference type="AlphaFoldDB" id="A0A084EWG1"/>